<dbReference type="RefSeq" id="WP_193488301.1">
    <property type="nucleotide sequence ID" value="NZ_BAAAMC010000003.1"/>
</dbReference>
<gene>
    <name evidence="3" type="ORF">MMUR_09480</name>
</gene>
<keyword evidence="3" id="KW-0378">Hydrolase</keyword>
<protein>
    <submittedName>
        <fullName evidence="3">Fumarylpyruvate hydrolase</fullName>
    </submittedName>
</protein>
<dbReference type="PANTHER" id="PTHR11820:SF90">
    <property type="entry name" value="FLUTATHIONE S-TRANSFERASE"/>
    <property type="match status" value="1"/>
</dbReference>
<keyword evidence="1" id="KW-0479">Metal-binding</keyword>
<evidence type="ECO:0000313" key="3">
    <source>
        <dbReference type="EMBL" id="GFG56812.1"/>
    </source>
</evidence>
<organism evidence="3 4">
    <name type="scientific">Mycolicibacterium murale</name>
    <dbReference type="NCBI Taxonomy" id="182220"/>
    <lineage>
        <taxon>Bacteria</taxon>
        <taxon>Bacillati</taxon>
        <taxon>Actinomycetota</taxon>
        <taxon>Actinomycetes</taxon>
        <taxon>Mycobacteriales</taxon>
        <taxon>Mycobacteriaceae</taxon>
        <taxon>Mycolicibacterium</taxon>
    </lineage>
</organism>
<comment type="caution">
    <text evidence="3">The sequence shown here is derived from an EMBL/GenBank/DDBJ whole genome shotgun (WGS) entry which is preliminary data.</text>
</comment>
<dbReference type="EMBL" id="BLKT01000003">
    <property type="protein sequence ID" value="GFG56812.1"/>
    <property type="molecule type" value="Genomic_DNA"/>
</dbReference>
<dbReference type="Gene3D" id="3.90.850.10">
    <property type="entry name" value="Fumarylacetoacetase-like, C-terminal domain"/>
    <property type="match status" value="1"/>
</dbReference>
<reference evidence="3 4" key="1">
    <citation type="journal article" date="2019" name="Emerg. Microbes Infect.">
        <title>Comprehensive subspecies identification of 175 nontuberculous mycobacteria species based on 7547 genomic profiles.</title>
        <authorList>
            <person name="Matsumoto Y."/>
            <person name="Kinjo T."/>
            <person name="Motooka D."/>
            <person name="Nabeya D."/>
            <person name="Jung N."/>
            <person name="Uechi K."/>
            <person name="Horii T."/>
            <person name="Iida T."/>
            <person name="Fujita J."/>
            <person name="Nakamura S."/>
        </authorList>
    </citation>
    <scope>NUCLEOTIDE SEQUENCE [LARGE SCALE GENOMIC DNA]</scope>
    <source>
        <strain evidence="3 4">JCM 13392</strain>
    </source>
</reference>
<evidence type="ECO:0000313" key="4">
    <source>
        <dbReference type="Proteomes" id="UP000465241"/>
    </source>
</evidence>
<dbReference type="Proteomes" id="UP000465241">
    <property type="component" value="Unassembled WGS sequence"/>
</dbReference>
<proteinExistence type="predicted"/>
<keyword evidence="4" id="KW-1185">Reference proteome</keyword>
<accession>A0A7I9WGG2</accession>
<keyword evidence="3" id="KW-0670">Pyruvate</keyword>
<dbReference type="AlphaFoldDB" id="A0A7I9WGG2"/>
<sequence>MFTVAATTIAVQGSEERFPVRRVYCVGRNYADHAREMGADPDREPPFYFTKPADAVFTADEGYLGGAAGVVPYPPQTANLHHEIELVVAIGAGGTQIANDVALQHVWGYCVGLDLTRRDLQDVAKQTRRPWDLSKGFDASAPVSPLVPAADVDPGHGRIWVSVDGQLRQEGDLADQIWPVADVIAHLSASVTLAPGDLIMTGTPSGVGPIERGQQVAGGIDGIGELHFTVQ</sequence>
<evidence type="ECO:0000259" key="2">
    <source>
        <dbReference type="Pfam" id="PF01557"/>
    </source>
</evidence>
<dbReference type="GO" id="GO:0046872">
    <property type="term" value="F:metal ion binding"/>
    <property type="evidence" value="ECO:0007669"/>
    <property type="project" value="UniProtKB-KW"/>
</dbReference>
<evidence type="ECO:0000256" key="1">
    <source>
        <dbReference type="ARBA" id="ARBA00022723"/>
    </source>
</evidence>
<dbReference type="InterPro" id="IPR011234">
    <property type="entry name" value="Fumarylacetoacetase-like_C"/>
</dbReference>
<dbReference type="SUPFAM" id="SSF56529">
    <property type="entry name" value="FAH"/>
    <property type="match status" value="1"/>
</dbReference>
<dbReference type="PANTHER" id="PTHR11820">
    <property type="entry name" value="ACYLPYRUVASE"/>
    <property type="match status" value="1"/>
</dbReference>
<dbReference type="InterPro" id="IPR036663">
    <property type="entry name" value="Fumarylacetoacetase_C_sf"/>
</dbReference>
<dbReference type="Pfam" id="PF01557">
    <property type="entry name" value="FAA_hydrolase"/>
    <property type="match status" value="1"/>
</dbReference>
<name>A0A7I9WGG2_9MYCO</name>
<feature type="domain" description="Fumarylacetoacetase-like C-terminal" evidence="2">
    <location>
        <begin position="23"/>
        <end position="230"/>
    </location>
</feature>
<dbReference type="GO" id="GO:0018773">
    <property type="term" value="F:acetylpyruvate hydrolase activity"/>
    <property type="evidence" value="ECO:0007669"/>
    <property type="project" value="TreeGrafter"/>
</dbReference>